<dbReference type="AlphaFoldDB" id="A0A1B6I8R0"/>
<evidence type="ECO:0000256" key="1">
    <source>
        <dbReference type="SAM" id="MobiDB-lite"/>
    </source>
</evidence>
<organism evidence="2">
    <name type="scientific">Homalodisca liturata</name>
    <dbReference type="NCBI Taxonomy" id="320908"/>
    <lineage>
        <taxon>Eukaryota</taxon>
        <taxon>Metazoa</taxon>
        <taxon>Ecdysozoa</taxon>
        <taxon>Arthropoda</taxon>
        <taxon>Hexapoda</taxon>
        <taxon>Insecta</taxon>
        <taxon>Pterygota</taxon>
        <taxon>Neoptera</taxon>
        <taxon>Paraneoptera</taxon>
        <taxon>Hemiptera</taxon>
        <taxon>Auchenorrhyncha</taxon>
        <taxon>Membracoidea</taxon>
        <taxon>Cicadellidae</taxon>
        <taxon>Cicadellinae</taxon>
        <taxon>Proconiini</taxon>
        <taxon>Homalodisca</taxon>
    </lineage>
</organism>
<feature type="non-terminal residue" evidence="2">
    <location>
        <position position="1"/>
    </location>
</feature>
<protein>
    <submittedName>
        <fullName evidence="2">Uncharacterized protein</fullName>
    </submittedName>
</protein>
<reference evidence="2" key="1">
    <citation type="submission" date="2015-11" db="EMBL/GenBank/DDBJ databases">
        <title>De novo transcriptome assembly of four potential Pierce s Disease insect vectors from Arizona vineyards.</title>
        <authorList>
            <person name="Tassone E.E."/>
        </authorList>
    </citation>
    <scope>NUCLEOTIDE SEQUENCE</scope>
</reference>
<evidence type="ECO:0000313" key="2">
    <source>
        <dbReference type="EMBL" id="JAS83297.1"/>
    </source>
</evidence>
<name>A0A1B6I8R0_9HEMI</name>
<gene>
    <name evidence="2" type="ORF">g.14159</name>
</gene>
<accession>A0A1B6I8R0</accession>
<feature type="region of interest" description="Disordered" evidence="1">
    <location>
        <begin position="1"/>
        <end position="156"/>
    </location>
</feature>
<proteinExistence type="predicted"/>
<sequence length="156" mass="15524">KLSQTSTLKCGITSTSNSKHKTKKVTANIKPSPTVCDPSSAITASPADKSPSTTGPAAAAKLHHGANSSSDATGLSDDTDPVAAAVPEHDAGLSSAASPPSAPEPRDDPPVPAELHLKPPAAGLTDVADPLSSGELSSFFGPPVENVPRVCPGTDS</sequence>
<dbReference type="EMBL" id="GECU01024409">
    <property type="protein sequence ID" value="JAS83297.1"/>
    <property type="molecule type" value="Transcribed_RNA"/>
</dbReference>